<name>A0A147BHP2_IXORI</name>
<feature type="non-terminal residue" evidence="2">
    <location>
        <position position="425"/>
    </location>
</feature>
<evidence type="ECO:0000313" key="2">
    <source>
        <dbReference type="EMBL" id="JAR90319.1"/>
    </source>
</evidence>
<evidence type="ECO:0000256" key="1">
    <source>
        <dbReference type="SAM" id="SignalP"/>
    </source>
</evidence>
<dbReference type="AlphaFoldDB" id="A0A147BHP2"/>
<sequence length="425" mass="46545">MRARRLGGILVLARLVVQGPSLRVDKAAQLAVACYQLQPGVVGVAVGVHLAQVHLPALGVVPDVPGHILGRGLDQPAPAHHQVEVELLVRANLLCRAAAVLRRSHHAREVVSLVLELHQVEPFFVGKLLVRFLVVEPKDESPEEHRGRARPAVHQLHVNVGDASQLAHFLEDAVAHQAIAFGLLPDHHLHWAVLSEEVVVHCMIFASVDVSQPLDGPVLSHSECRLCFRSFPTCKADESVLVADHHDCLMPACTSQVASHPRYHPTLNYDGVKLLEGFISDGVRGSYAAAGRLGAGPPAFQRGQFEGPEAVHLIAQLQQLLLALLVRWKQHPLHDLLSTDHGSVQARPDHVHLAHADHLPSVQVLRQLPRMARRSSPLPPRIAHTGDTLPKLFRRQFHEEAGAPNAFDGVCGLQWSQQDARCLRL</sequence>
<keyword evidence="2" id="KW-0687">Ribonucleoprotein</keyword>
<proteinExistence type="predicted"/>
<dbReference type="GO" id="GO:0005840">
    <property type="term" value="C:ribosome"/>
    <property type="evidence" value="ECO:0007669"/>
    <property type="project" value="UniProtKB-KW"/>
</dbReference>
<reference evidence="2" key="1">
    <citation type="journal article" date="2018" name="PLoS Negl. Trop. Dis.">
        <title>Sialome diversity of ticks revealed by RNAseq of single tick salivary glands.</title>
        <authorList>
            <person name="Perner J."/>
            <person name="Kropackova S."/>
            <person name="Kopacek P."/>
            <person name="Ribeiro J.M."/>
        </authorList>
    </citation>
    <scope>NUCLEOTIDE SEQUENCE</scope>
    <source>
        <strain evidence="2">Siblings of single egg batch collected in Ceske Budejovice</strain>
        <tissue evidence="2">Salivary glands</tissue>
    </source>
</reference>
<feature type="chain" id="PRO_5007542581" evidence="1">
    <location>
        <begin position="22"/>
        <end position="425"/>
    </location>
</feature>
<keyword evidence="1" id="KW-0732">Signal</keyword>
<dbReference type="EMBL" id="GEGO01005085">
    <property type="protein sequence ID" value="JAR90319.1"/>
    <property type="molecule type" value="Transcribed_RNA"/>
</dbReference>
<organism evidence="2">
    <name type="scientific">Ixodes ricinus</name>
    <name type="common">Common tick</name>
    <name type="synonym">Acarus ricinus</name>
    <dbReference type="NCBI Taxonomy" id="34613"/>
    <lineage>
        <taxon>Eukaryota</taxon>
        <taxon>Metazoa</taxon>
        <taxon>Ecdysozoa</taxon>
        <taxon>Arthropoda</taxon>
        <taxon>Chelicerata</taxon>
        <taxon>Arachnida</taxon>
        <taxon>Acari</taxon>
        <taxon>Parasitiformes</taxon>
        <taxon>Ixodida</taxon>
        <taxon>Ixodoidea</taxon>
        <taxon>Ixodidae</taxon>
        <taxon>Ixodinae</taxon>
        <taxon>Ixodes</taxon>
    </lineage>
</organism>
<accession>A0A147BHP2</accession>
<feature type="signal peptide" evidence="1">
    <location>
        <begin position="1"/>
        <end position="21"/>
    </location>
</feature>
<protein>
    <submittedName>
        <fullName evidence="2">Putative ribosomal protein s5</fullName>
    </submittedName>
</protein>
<keyword evidence="2" id="KW-0689">Ribosomal protein</keyword>